<dbReference type="SUPFAM" id="SSF55194">
    <property type="entry name" value="Ribosome recycling factor, RRF"/>
    <property type="match status" value="1"/>
</dbReference>
<dbReference type="Pfam" id="PF01765">
    <property type="entry name" value="RRF"/>
    <property type="match status" value="1"/>
</dbReference>
<keyword evidence="3" id="KW-0963">Cytoplasm</keyword>
<evidence type="ECO:0000259" key="5">
    <source>
        <dbReference type="Pfam" id="PF01765"/>
    </source>
</evidence>
<gene>
    <name evidence="3" type="primary">frr</name>
    <name evidence="6" type="ORF">VO56_02850</name>
</gene>
<accession>A0A0D5ZKF3</accession>
<dbReference type="Gene3D" id="3.30.1360.40">
    <property type="match status" value="1"/>
</dbReference>
<comment type="subcellular location">
    <subcellularLocation>
        <location evidence="3">Cytoplasm</location>
    </subcellularLocation>
</comment>
<name>A0A0D5ZKF3_9BACT</name>
<evidence type="ECO:0000313" key="7">
    <source>
        <dbReference type="Proteomes" id="UP000032722"/>
    </source>
</evidence>
<dbReference type="GO" id="GO:0005737">
    <property type="term" value="C:cytoplasm"/>
    <property type="evidence" value="ECO:0007669"/>
    <property type="project" value="UniProtKB-SubCell"/>
</dbReference>
<evidence type="ECO:0000256" key="1">
    <source>
        <dbReference type="ARBA" id="ARBA00005912"/>
    </source>
</evidence>
<keyword evidence="2 3" id="KW-0648">Protein biosynthesis</keyword>
<dbReference type="NCBIfam" id="TIGR00496">
    <property type="entry name" value="frr"/>
    <property type="match status" value="1"/>
</dbReference>
<dbReference type="PANTHER" id="PTHR20982">
    <property type="entry name" value="RIBOSOME RECYCLING FACTOR"/>
    <property type="match status" value="1"/>
</dbReference>
<dbReference type="GO" id="GO:0043023">
    <property type="term" value="F:ribosomal large subunit binding"/>
    <property type="evidence" value="ECO:0007669"/>
    <property type="project" value="TreeGrafter"/>
</dbReference>
<proteinExistence type="inferred from homology"/>
<comment type="function">
    <text evidence="3">Responsible for the release of ribosomes from messenger RNA at the termination of protein biosynthesis. May increase the efficiency of translation by recycling ribosomes from one round of translation to another.</text>
</comment>
<sequence length="183" mass="20746">MELDLYLLELDEHSDKAINHYKFELSKISTGRANPQIVKGIKVDYYGIMTPLEELANISVPEPQQLLIKPYDISSVKDIAKALLNANLGINPVDEGNQVRMTFPTLTTERRRELAKSISKFTEAAKVGVRNARQNVNKAIKADEELSEDVQKVYLDKIQAEVDKYIDKINEIAKAKEQDLMNN</sequence>
<evidence type="ECO:0000256" key="3">
    <source>
        <dbReference type="HAMAP-Rule" id="MF_00040"/>
    </source>
</evidence>
<dbReference type="AlphaFoldDB" id="A0A0D5ZKF3"/>
<evidence type="ECO:0000256" key="2">
    <source>
        <dbReference type="ARBA" id="ARBA00022917"/>
    </source>
</evidence>
<dbReference type="InterPro" id="IPR023584">
    <property type="entry name" value="Ribosome_recyc_fac_dom"/>
</dbReference>
<dbReference type="PANTHER" id="PTHR20982:SF3">
    <property type="entry name" value="MITOCHONDRIAL RIBOSOME RECYCLING FACTOR PSEUDO 1"/>
    <property type="match status" value="1"/>
</dbReference>
<dbReference type="HAMAP" id="MF_00040">
    <property type="entry name" value="RRF"/>
    <property type="match status" value="1"/>
</dbReference>
<organism evidence="6 7">
    <name type="scientific">Mycoplasmopsis gallinacea</name>
    <dbReference type="NCBI Taxonomy" id="29556"/>
    <lineage>
        <taxon>Bacteria</taxon>
        <taxon>Bacillati</taxon>
        <taxon>Mycoplasmatota</taxon>
        <taxon>Mycoplasmoidales</taxon>
        <taxon>Metamycoplasmataceae</taxon>
        <taxon>Mycoplasmopsis</taxon>
    </lineage>
</organism>
<dbReference type="Gene3D" id="1.10.132.20">
    <property type="entry name" value="Ribosome-recycling factor"/>
    <property type="match status" value="1"/>
</dbReference>
<feature type="domain" description="Ribosome recycling factor" evidence="5">
    <location>
        <begin position="22"/>
        <end position="181"/>
    </location>
</feature>
<dbReference type="HOGENOM" id="CLU_073981_2_1_14"/>
<dbReference type="FunFam" id="3.30.1360.40:FF:000001">
    <property type="entry name" value="Ribosome-recycling factor"/>
    <property type="match status" value="1"/>
</dbReference>
<evidence type="ECO:0000256" key="4">
    <source>
        <dbReference type="SAM" id="Coils"/>
    </source>
</evidence>
<protein>
    <recommendedName>
        <fullName evidence="3">Ribosome-recycling factor</fullName>
        <shortName evidence="3">RRF</shortName>
    </recommendedName>
    <alternativeName>
        <fullName evidence="3">Ribosome-releasing factor</fullName>
    </alternativeName>
</protein>
<dbReference type="GO" id="GO:0006415">
    <property type="term" value="P:translational termination"/>
    <property type="evidence" value="ECO:0007669"/>
    <property type="project" value="UniProtKB-UniRule"/>
</dbReference>
<dbReference type="Proteomes" id="UP000032722">
    <property type="component" value="Chromosome"/>
</dbReference>
<keyword evidence="4" id="KW-0175">Coiled coil</keyword>
<dbReference type="InterPro" id="IPR036191">
    <property type="entry name" value="RRF_sf"/>
</dbReference>
<evidence type="ECO:0000313" key="6">
    <source>
        <dbReference type="EMBL" id="AKA50159.1"/>
    </source>
</evidence>
<comment type="similarity">
    <text evidence="1 3">Belongs to the RRF family.</text>
</comment>
<reference evidence="6 7" key="1">
    <citation type="journal article" date="2015" name="Genome Announc.">
        <title>Complete Genome Sequence of Mycoplasma meleagridis, a Possible Emerging Pathogen in Chickens.</title>
        <authorList>
            <person name="Abolnik C."/>
        </authorList>
    </citation>
    <scope>NUCLEOTIDE SEQUENCE [LARGE SCALE GENOMIC DNA]</scope>
    <source>
        <strain evidence="6 7">B2096 8B</strain>
    </source>
</reference>
<dbReference type="PATRIC" id="fig|29556.3.peg.564"/>
<dbReference type="KEGG" id="mgb:VO56_02850"/>
<dbReference type="InterPro" id="IPR002661">
    <property type="entry name" value="Ribosome_recyc_fac"/>
</dbReference>
<dbReference type="EMBL" id="CP011021">
    <property type="protein sequence ID" value="AKA50159.1"/>
    <property type="molecule type" value="Genomic_DNA"/>
</dbReference>
<feature type="coiled-coil region" evidence="4">
    <location>
        <begin position="129"/>
        <end position="175"/>
    </location>
</feature>